<dbReference type="RefSeq" id="WP_116282195.1">
    <property type="nucleotide sequence ID" value="NZ_NBXA01000007.1"/>
</dbReference>
<dbReference type="HAMAP" id="MF_01257">
    <property type="entry name" value="CofD"/>
    <property type="match status" value="1"/>
</dbReference>
<evidence type="ECO:0000256" key="2">
    <source>
        <dbReference type="ARBA" id="ARBA00022842"/>
    </source>
</evidence>
<dbReference type="Proteomes" id="UP000256709">
    <property type="component" value="Unassembled WGS sequence"/>
</dbReference>
<name>A0A3E0W2X4_9MICO</name>
<evidence type="ECO:0000313" key="4">
    <source>
        <dbReference type="EMBL" id="RFA15437.1"/>
    </source>
</evidence>
<accession>A0A3E0W2X4</accession>
<dbReference type="Pfam" id="PF01933">
    <property type="entry name" value="CofD"/>
    <property type="match status" value="1"/>
</dbReference>
<dbReference type="AlphaFoldDB" id="A0A3E0W2X4"/>
<dbReference type="InterPro" id="IPR010115">
    <property type="entry name" value="FbiA/CofD"/>
</dbReference>
<feature type="compositionally biased region" description="Gly residues" evidence="3">
    <location>
        <begin position="157"/>
        <end position="168"/>
    </location>
</feature>
<dbReference type="EMBL" id="NBXA01000007">
    <property type="protein sequence ID" value="RFA15437.1"/>
    <property type="molecule type" value="Genomic_DNA"/>
</dbReference>
<dbReference type="PANTHER" id="PTHR43007">
    <property type="entry name" value="2-PHOSPHO-L-LACTATE TRANSFERASE"/>
    <property type="match status" value="1"/>
</dbReference>
<evidence type="ECO:0000313" key="5">
    <source>
        <dbReference type="Proteomes" id="UP000256709"/>
    </source>
</evidence>
<dbReference type="Gene3D" id="1.10.8.240">
    <property type="entry name" value="CofD-like domain"/>
    <property type="match status" value="1"/>
</dbReference>
<sequence>MKITVLAGGVGGAKFLRGLRQHLRDTLPDASGGTTAEVTVVVNTGDDLWLTGLRVCPDLDSIMYTLGGANDEVRGWGRLGESERVSAELTAYGVGWPWFTLGDLDLGTHITRSHLLREGLTLSEVTDQITARWNLGVKLLPMSDQPVETHVVVAADGRGGVDGSGGVDGPDATDHADATDDSDATGGTRTMHFEEWWVHYRASLPALRFEQHGLESATAAPGVVQAILGADVVLVAPSNPVVSIGTILPVPGIREALRSTPAPVVGVSPIISGSPVRGMAKACLDAIGVAVAADAVGMHYGSRANGGILDAWLIDESDAGLAEKMEAAGLRVSVVPLWMNTVDQAAQLAADALVAGNSRSSTSTGRSI</sequence>
<evidence type="ECO:0000256" key="1">
    <source>
        <dbReference type="ARBA" id="ARBA00022679"/>
    </source>
</evidence>
<proteinExistence type="inferred from homology"/>
<dbReference type="GO" id="GO:0043743">
    <property type="term" value="F:LPPG:FO 2-phospho-L-lactate transferase activity"/>
    <property type="evidence" value="ECO:0007669"/>
    <property type="project" value="InterPro"/>
</dbReference>
<dbReference type="PANTHER" id="PTHR43007:SF1">
    <property type="entry name" value="2-PHOSPHO-L-LACTATE TRANSFERASE"/>
    <property type="match status" value="1"/>
</dbReference>
<keyword evidence="2" id="KW-0460">Magnesium</keyword>
<feature type="region of interest" description="Disordered" evidence="3">
    <location>
        <begin position="157"/>
        <end position="187"/>
    </location>
</feature>
<comment type="caution">
    <text evidence="4">The sequence shown here is derived from an EMBL/GenBank/DDBJ whole genome shotgun (WGS) entry which is preliminary data.</text>
</comment>
<dbReference type="InterPro" id="IPR038136">
    <property type="entry name" value="CofD-like_dom_sf"/>
</dbReference>
<evidence type="ECO:0000256" key="3">
    <source>
        <dbReference type="SAM" id="MobiDB-lite"/>
    </source>
</evidence>
<dbReference type="InterPro" id="IPR002882">
    <property type="entry name" value="CofD"/>
</dbReference>
<organism evidence="4 5">
    <name type="scientific">Subtercola boreus</name>
    <dbReference type="NCBI Taxonomy" id="120213"/>
    <lineage>
        <taxon>Bacteria</taxon>
        <taxon>Bacillati</taxon>
        <taxon>Actinomycetota</taxon>
        <taxon>Actinomycetes</taxon>
        <taxon>Micrococcales</taxon>
        <taxon>Microbacteriaceae</taxon>
        <taxon>Subtercola</taxon>
    </lineage>
</organism>
<dbReference type="OrthoDB" id="7466225at2"/>
<keyword evidence="1 4" id="KW-0808">Transferase</keyword>
<reference evidence="4 5" key="1">
    <citation type="submission" date="2017-04" db="EMBL/GenBank/DDBJ databases">
        <title>Comparative genome analysis of Subtercola boreus.</title>
        <authorList>
            <person name="Cho Y.-J."/>
            <person name="Cho A."/>
            <person name="Kim O.-S."/>
            <person name="Lee J.-I."/>
        </authorList>
    </citation>
    <scope>NUCLEOTIDE SEQUENCE [LARGE SCALE GENOMIC DNA]</scope>
    <source>
        <strain evidence="4 5">P27444</strain>
    </source>
</reference>
<dbReference type="GO" id="GO:0000287">
    <property type="term" value="F:magnesium ion binding"/>
    <property type="evidence" value="ECO:0007669"/>
    <property type="project" value="InterPro"/>
</dbReference>
<protein>
    <submittedName>
        <fullName evidence="4">2-phospho-L-lactate transferase</fullName>
    </submittedName>
</protein>
<gene>
    <name evidence="4" type="ORF">B7R21_05340</name>
</gene>
<dbReference type="Gene3D" id="3.40.50.10680">
    <property type="entry name" value="CofD-like domains"/>
    <property type="match status" value="1"/>
</dbReference>
<dbReference type="SUPFAM" id="SSF142338">
    <property type="entry name" value="CofD-like"/>
    <property type="match status" value="1"/>
</dbReference>